<dbReference type="Gene3D" id="3.40.640.10">
    <property type="entry name" value="Type I PLP-dependent aspartate aminotransferase-like (Major domain)"/>
    <property type="match status" value="1"/>
</dbReference>
<dbReference type="GO" id="GO:0003824">
    <property type="term" value="F:catalytic activity"/>
    <property type="evidence" value="ECO:0007669"/>
    <property type="project" value="UniProtKB-ARBA"/>
</dbReference>
<dbReference type="EMBL" id="LILC01000011">
    <property type="protein sequence ID" value="KOO46983.1"/>
    <property type="molecule type" value="Genomic_DNA"/>
</dbReference>
<dbReference type="InterPro" id="IPR016454">
    <property type="entry name" value="Cysteine_dSase"/>
</dbReference>
<evidence type="ECO:0000256" key="1">
    <source>
        <dbReference type="ARBA" id="ARBA00001933"/>
    </source>
</evidence>
<keyword evidence="2" id="KW-0663">Pyridoxal phosphate</keyword>
<dbReference type="PANTHER" id="PTHR11601:SF36">
    <property type="entry name" value="CYSTEINE DESULFURASE NIFS-RELATED"/>
    <property type="match status" value="1"/>
</dbReference>
<organism evidence="4 5">
    <name type="scientific">Priestia koreensis</name>
    <dbReference type="NCBI Taxonomy" id="284581"/>
    <lineage>
        <taxon>Bacteria</taxon>
        <taxon>Bacillati</taxon>
        <taxon>Bacillota</taxon>
        <taxon>Bacilli</taxon>
        <taxon>Bacillales</taxon>
        <taxon>Bacillaceae</taxon>
        <taxon>Priestia</taxon>
    </lineage>
</organism>
<dbReference type="OrthoDB" id="9808002at2"/>
<accession>A0A0M0L8L5</accession>
<comment type="caution">
    <text evidence="4">The sequence shown here is derived from an EMBL/GenBank/DDBJ whole genome shotgun (WGS) entry which is preliminary data.</text>
</comment>
<dbReference type="SUPFAM" id="SSF53383">
    <property type="entry name" value="PLP-dependent transferases"/>
    <property type="match status" value="1"/>
</dbReference>
<dbReference type="NCBIfam" id="NF002806">
    <property type="entry name" value="PRK02948.1"/>
    <property type="match status" value="1"/>
</dbReference>
<feature type="domain" description="Aminotransferase class V" evidence="3">
    <location>
        <begin position="2"/>
        <end position="214"/>
    </location>
</feature>
<evidence type="ECO:0000256" key="2">
    <source>
        <dbReference type="ARBA" id="ARBA00022898"/>
    </source>
</evidence>
<dbReference type="STRING" id="284581.AMD01_08720"/>
<evidence type="ECO:0000313" key="5">
    <source>
        <dbReference type="Proteomes" id="UP000037558"/>
    </source>
</evidence>
<sequence length="375" mass="41604">MIYLDYAATTPMRTEAIDVYRQVATNIYGNTHSLHDVGTTAHSLIEACKEKLAELVNGDKNGVFFTSGGTEANEYGIRALLASAQNGKHIITTKMEHASILHTCGELEKEGYEITYLAVEKNGRVCVEELRLAIREDTVLFIFQHVNHEMGAIQPIEEITLLAEERGIFVHCDVVQSFGKLPIDLKRWHVHSLAASSHKIYGPKGCGLLYLHPSISTYTQKGTVDTPSIAAFTTASELAYKEMDNTRIGHTQLRKHLQALLSFYHLPVTVEGDGEVLPSIVGISVHWLQGQYIMLQCNRYNIAISTGSACQVGHQHPSYSMLALGKTAAEAKQFVRVSFGRHTTTDHIRSFVDVLKRTFAENPNPNEKTLSPKTV</sequence>
<dbReference type="PATRIC" id="fig|284581.3.peg.3798"/>
<dbReference type="Pfam" id="PF00266">
    <property type="entry name" value="Aminotran_5"/>
    <property type="match status" value="2"/>
</dbReference>
<dbReference type="InterPro" id="IPR015422">
    <property type="entry name" value="PyrdxlP-dep_Trfase_small"/>
</dbReference>
<proteinExistence type="predicted"/>
<dbReference type="InterPro" id="IPR015421">
    <property type="entry name" value="PyrdxlP-dep_Trfase_major"/>
</dbReference>
<dbReference type="InterPro" id="IPR000192">
    <property type="entry name" value="Aminotrans_V_dom"/>
</dbReference>
<gene>
    <name evidence="4" type="ORF">AMD01_08720</name>
</gene>
<protein>
    <recommendedName>
        <fullName evidence="3">Aminotransferase class V domain-containing protein</fullName>
    </recommendedName>
</protein>
<dbReference type="PANTHER" id="PTHR11601">
    <property type="entry name" value="CYSTEINE DESULFURYLASE FAMILY MEMBER"/>
    <property type="match status" value="1"/>
</dbReference>
<dbReference type="Gene3D" id="3.90.1150.10">
    <property type="entry name" value="Aspartate Aminotransferase, domain 1"/>
    <property type="match status" value="1"/>
</dbReference>
<dbReference type="RefSeq" id="WP_053400998.1">
    <property type="nucleotide sequence ID" value="NZ_LILC01000011.1"/>
</dbReference>
<keyword evidence="5" id="KW-1185">Reference proteome</keyword>
<comment type="cofactor">
    <cofactor evidence="1">
        <name>pyridoxal 5'-phosphate</name>
        <dbReference type="ChEBI" id="CHEBI:597326"/>
    </cofactor>
</comment>
<reference evidence="5" key="1">
    <citation type="submission" date="2015-08" db="EMBL/GenBank/DDBJ databases">
        <title>Fjat-14210 dsm16467.</title>
        <authorList>
            <person name="Liu B."/>
            <person name="Wang J."/>
            <person name="Zhu Y."/>
            <person name="Liu G."/>
            <person name="Chen Q."/>
            <person name="Chen Z."/>
            <person name="Lan J."/>
            <person name="Che J."/>
            <person name="Ge C."/>
            <person name="Shi H."/>
            <person name="Pan Z."/>
            <person name="Liu X."/>
        </authorList>
    </citation>
    <scope>NUCLEOTIDE SEQUENCE [LARGE SCALE GENOMIC DNA]</scope>
    <source>
        <strain evidence="5">DSM 16467</strain>
    </source>
</reference>
<dbReference type="AlphaFoldDB" id="A0A0M0L8L5"/>
<dbReference type="InterPro" id="IPR015424">
    <property type="entry name" value="PyrdxlP-dep_Trfase"/>
</dbReference>
<dbReference type="PIRSF" id="PIRSF005572">
    <property type="entry name" value="NifS"/>
    <property type="match status" value="1"/>
</dbReference>
<evidence type="ECO:0000259" key="3">
    <source>
        <dbReference type="Pfam" id="PF00266"/>
    </source>
</evidence>
<name>A0A0M0L8L5_9BACI</name>
<dbReference type="Proteomes" id="UP000037558">
    <property type="component" value="Unassembled WGS sequence"/>
</dbReference>
<feature type="domain" description="Aminotransferase class V" evidence="3">
    <location>
        <begin position="220"/>
        <end position="349"/>
    </location>
</feature>
<evidence type="ECO:0000313" key="4">
    <source>
        <dbReference type="EMBL" id="KOO46983.1"/>
    </source>
</evidence>